<keyword evidence="3" id="KW-0813">Transport</keyword>
<dbReference type="GO" id="GO:0005886">
    <property type="term" value="C:plasma membrane"/>
    <property type="evidence" value="ECO:0007669"/>
    <property type="project" value="UniProtKB-SubCell"/>
</dbReference>
<evidence type="ECO:0000313" key="7">
    <source>
        <dbReference type="Proteomes" id="UP000252585"/>
    </source>
</evidence>
<feature type="domain" description="Fe/B12 periplasmic-binding" evidence="5">
    <location>
        <begin position="65"/>
        <end position="335"/>
    </location>
</feature>
<dbReference type="Proteomes" id="UP000252585">
    <property type="component" value="Unassembled WGS sequence"/>
</dbReference>
<dbReference type="PROSITE" id="PS51257">
    <property type="entry name" value="PROKAR_LIPOPROTEIN"/>
    <property type="match status" value="1"/>
</dbReference>
<dbReference type="Pfam" id="PF01497">
    <property type="entry name" value="Peripla_BP_2"/>
    <property type="match status" value="1"/>
</dbReference>
<gene>
    <name evidence="6" type="ORF">DFR57_102253</name>
</gene>
<sequence length="335" mass="37015">MKKIKSLYFLFGVLLFVLALVGCSGETETEASSDSNSDNGKNEEAETQLVEHELGETEIPKDAERVVVLGLEDMMLSLEAPIQAATSTKGQYLYDELIDYGAEVIETAGASYNFEAILAQDPDLILVNAAPAGADGLYDKLTDIAPTLALDREDWETSIQKIANVFGKEDKADQVISNFHTELEEAKEKIIAEVGEGKTVAFIRPTPKDAQILFPGFSYTRLLYENNLGLESGDLVKELQEQEEEDAWGMVMSLEKLPYLEADYVFVTAGSSLANEEDTEKALLMLEELKEDSLWQSIPAAKNDNIFTVSSRHWMLNGPIAESRKIEDVLNALTN</sequence>
<evidence type="ECO:0000256" key="1">
    <source>
        <dbReference type="ARBA" id="ARBA00004193"/>
    </source>
</evidence>
<dbReference type="GO" id="GO:0030288">
    <property type="term" value="C:outer membrane-bounded periplasmic space"/>
    <property type="evidence" value="ECO:0007669"/>
    <property type="project" value="TreeGrafter"/>
</dbReference>
<dbReference type="PROSITE" id="PS50983">
    <property type="entry name" value="FE_B12_PBP"/>
    <property type="match status" value="1"/>
</dbReference>
<dbReference type="SUPFAM" id="SSF53807">
    <property type="entry name" value="Helical backbone' metal receptor"/>
    <property type="match status" value="1"/>
</dbReference>
<dbReference type="InterPro" id="IPR002491">
    <property type="entry name" value="ABC_transptr_periplasmic_BD"/>
</dbReference>
<dbReference type="RefSeq" id="WP_170132894.1">
    <property type="nucleotide sequence ID" value="NZ_QPJJ01000002.1"/>
</dbReference>
<comment type="subcellular location">
    <subcellularLocation>
        <location evidence="1">Cell membrane</location>
        <topology evidence="1">Lipid-anchor</topology>
    </subcellularLocation>
</comment>
<dbReference type="PANTHER" id="PTHR30532:SF29">
    <property type="entry name" value="FE(3+) DICITRATE-BINDING PERIPLASMIC PROTEIN"/>
    <property type="match status" value="1"/>
</dbReference>
<dbReference type="GO" id="GO:1901678">
    <property type="term" value="P:iron coordination entity transport"/>
    <property type="evidence" value="ECO:0007669"/>
    <property type="project" value="UniProtKB-ARBA"/>
</dbReference>
<comment type="caution">
    <text evidence="6">The sequence shown here is derived from an EMBL/GenBank/DDBJ whole genome shotgun (WGS) entry which is preliminary data.</text>
</comment>
<evidence type="ECO:0000313" key="6">
    <source>
        <dbReference type="EMBL" id="RCW76978.1"/>
    </source>
</evidence>
<evidence type="ECO:0000256" key="2">
    <source>
        <dbReference type="ARBA" id="ARBA00008814"/>
    </source>
</evidence>
<keyword evidence="7" id="KW-1185">Reference proteome</keyword>
<keyword evidence="4" id="KW-0732">Signal</keyword>
<accession>A0A368YC11</accession>
<dbReference type="EMBL" id="QPJJ01000002">
    <property type="protein sequence ID" value="RCW76978.1"/>
    <property type="molecule type" value="Genomic_DNA"/>
</dbReference>
<dbReference type="InterPro" id="IPR051313">
    <property type="entry name" value="Bact_iron-sidero_bind"/>
</dbReference>
<dbReference type="PANTHER" id="PTHR30532">
    <property type="entry name" value="IRON III DICITRATE-BINDING PERIPLASMIC PROTEIN"/>
    <property type="match status" value="1"/>
</dbReference>
<evidence type="ECO:0000259" key="5">
    <source>
        <dbReference type="PROSITE" id="PS50983"/>
    </source>
</evidence>
<organism evidence="6 7">
    <name type="scientific">Saliterribacillus persicus</name>
    <dbReference type="NCBI Taxonomy" id="930114"/>
    <lineage>
        <taxon>Bacteria</taxon>
        <taxon>Bacillati</taxon>
        <taxon>Bacillota</taxon>
        <taxon>Bacilli</taxon>
        <taxon>Bacillales</taxon>
        <taxon>Bacillaceae</taxon>
        <taxon>Saliterribacillus</taxon>
    </lineage>
</organism>
<proteinExistence type="inferred from homology"/>
<comment type="similarity">
    <text evidence="2">Belongs to the bacterial solute-binding protein 8 family.</text>
</comment>
<evidence type="ECO:0000256" key="3">
    <source>
        <dbReference type="ARBA" id="ARBA00022448"/>
    </source>
</evidence>
<evidence type="ECO:0000256" key="4">
    <source>
        <dbReference type="ARBA" id="ARBA00022729"/>
    </source>
</evidence>
<reference evidence="6 7" key="1">
    <citation type="submission" date="2018-07" db="EMBL/GenBank/DDBJ databases">
        <title>Genomic Encyclopedia of Type Strains, Phase IV (KMG-IV): sequencing the most valuable type-strain genomes for metagenomic binning, comparative biology and taxonomic classification.</title>
        <authorList>
            <person name="Goeker M."/>
        </authorList>
    </citation>
    <scope>NUCLEOTIDE SEQUENCE [LARGE SCALE GENOMIC DNA]</scope>
    <source>
        <strain evidence="6 7">DSM 27696</strain>
    </source>
</reference>
<dbReference type="AlphaFoldDB" id="A0A368YC11"/>
<dbReference type="Gene3D" id="3.40.50.1980">
    <property type="entry name" value="Nitrogenase molybdenum iron protein domain"/>
    <property type="match status" value="2"/>
</dbReference>
<protein>
    <submittedName>
        <fullName evidence="6">Iron complex transport system substrate-binding protein</fullName>
    </submittedName>
</protein>
<name>A0A368YC11_9BACI</name>